<protein>
    <submittedName>
        <fullName evidence="2">Uncharacterized protein</fullName>
    </submittedName>
</protein>
<comment type="caution">
    <text evidence="2">The sequence shown here is derived from an EMBL/GenBank/DDBJ whole genome shotgun (WGS) entry which is preliminary data.</text>
</comment>
<organism evidence="2 3">
    <name type="scientific">Cocos nucifera</name>
    <name type="common">Coconut palm</name>
    <dbReference type="NCBI Taxonomy" id="13894"/>
    <lineage>
        <taxon>Eukaryota</taxon>
        <taxon>Viridiplantae</taxon>
        <taxon>Streptophyta</taxon>
        <taxon>Embryophyta</taxon>
        <taxon>Tracheophyta</taxon>
        <taxon>Spermatophyta</taxon>
        <taxon>Magnoliopsida</taxon>
        <taxon>Liliopsida</taxon>
        <taxon>Arecaceae</taxon>
        <taxon>Arecoideae</taxon>
        <taxon>Cocoseae</taxon>
        <taxon>Attaleinae</taxon>
        <taxon>Cocos</taxon>
    </lineage>
</organism>
<name>A0A8K0IF45_COCNU</name>
<proteinExistence type="predicted"/>
<dbReference type="Proteomes" id="UP000797356">
    <property type="component" value="Chromosome 7"/>
</dbReference>
<evidence type="ECO:0000256" key="1">
    <source>
        <dbReference type="SAM" id="MobiDB-lite"/>
    </source>
</evidence>
<sequence length="180" mass="19944">MELTRDAPILHRGVSLHCRGAGEEVQEDIARLDTKLALSRGKVVVGKCKGVIFNLEKEIILVETTFKETEEKQATAKKAAWALEEEVSTTEVLAQEFASRSIADYRTSREFEDEVIEGSIVVYKLAFVDCKATVNHLHPDLDLSGIEPEEDAKEDGREDSPTDLEVALEAEAYAILKADP</sequence>
<reference evidence="2" key="2">
    <citation type="submission" date="2019-07" db="EMBL/GenBank/DDBJ databases">
        <authorList>
            <person name="Yang Y."/>
            <person name="Bocs S."/>
            <person name="Baudouin L."/>
        </authorList>
    </citation>
    <scope>NUCLEOTIDE SEQUENCE</scope>
    <source>
        <tissue evidence="2">Spear leaf of Hainan Tall coconut</tissue>
    </source>
</reference>
<dbReference type="AlphaFoldDB" id="A0A8K0IF45"/>
<evidence type="ECO:0000313" key="3">
    <source>
        <dbReference type="Proteomes" id="UP000797356"/>
    </source>
</evidence>
<evidence type="ECO:0000313" key="2">
    <source>
        <dbReference type="EMBL" id="KAG1354671.1"/>
    </source>
</evidence>
<feature type="region of interest" description="Disordered" evidence="1">
    <location>
        <begin position="141"/>
        <end position="163"/>
    </location>
</feature>
<accession>A0A8K0IF45</accession>
<gene>
    <name evidence="2" type="ORF">COCNU_07G007830</name>
</gene>
<reference evidence="2" key="1">
    <citation type="journal article" date="2017" name="Gigascience">
        <title>The genome draft of coconut (Cocos nucifera).</title>
        <authorList>
            <person name="Xiao Y."/>
            <person name="Xu P."/>
            <person name="Fan H."/>
            <person name="Baudouin L."/>
            <person name="Xia W."/>
            <person name="Bocs S."/>
            <person name="Xu J."/>
            <person name="Li Q."/>
            <person name="Guo A."/>
            <person name="Zhou L."/>
            <person name="Li J."/>
            <person name="Wu Y."/>
            <person name="Ma Z."/>
            <person name="Armero A."/>
            <person name="Issali A.E."/>
            <person name="Liu N."/>
            <person name="Peng M."/>
            <person name="Yang Y."/>
        </authorList>
    </citation>
    <scope>NUCLEOTIDE SEQUENCE</scope>
    <source>
        <tissue evidence="2">Spear leaf of Hainan Tall coconut</tissue>
    </source>
</reference>
<dbReference type="EMBL" id="CM017878">
    <property type="protein sequence ID" value="KAG1354671.1"/>
    <property type="molecule type" value="Genomic_DNA"/>
</dbReference>
<keyword evidence="3" id="KW-1185">Reference proteome</keyword>